<dbReference type="EMBL" id="CP029077">
    <property type="protein sequence ID" value="QED23029.1"/>
    <property type="molecule type" value="Genomic_DNA"/>
</dbReference>
<organism evidence="1 2">
    <name type="scientific">Candidatus Deianiraea vastatrix</name>
    <dbReference type="NCBI Taxonomy" id="2163644"/>
    <lineage>
        <taxon>Bacteria</taxon>
        <taxon>Pseudomonadati</taxon>
        <taxon>Pseudomonadota</taxon>
        <taxon>Alphaproteobacteria</taxon>
        <taxon>Rickettsiales</taxon>
        <taxon>Candidatus Deianiraeaceae</taxon>
        <taxon>Candidatus Deianiraea</taxon>
    </lineage>
</organism>
<reference evidence="1 2" key="1">
    <citation type="journal article" date="2019" name="ISME J.">
        <title>Deianiraea, an extracellular bacterium associated with the ciliate Paramecium, suggests an alternative scenario for the evolution of Rickettsiales.</title>
        <authorList>
            <person name="Castelli M."/>
            <person name="Sabaneyeva E."/>
            <person name="Lanzoni O."/>
            <person name="Lebedeva N."/>
            <person name="Floriano A.M."/>
            <person name="Gaiarsa S."/>
            <person name="Benken K."/>
            <person name="Modeo L."/>
            <person name="Bandi C."/>
            <person name="Potekhin A."/>
            <person name="Sassera D."/>
            <person name="Petroni G."/>
        </authorList>
    </citation>
    <scope>NUCLEOTIDE SEQUENCE [LARGE SCALE GENOMIC DNA]</scope>
    <source>
        <strain evidence="1">CyL4-1</strain>
    </source>
</reference>
<accession>A0A5B8XCF5</accession>
<name>A0A5B8XCF5_9RICK</name>
<evidence type="ECO:0000313" key="2">
    <source>
        <dbReference type="Proteomes" id="UP000321934"/>
    </source>
</evidence>
<evidence type="ECO:0000313" key="1">
    <source>
        <dbReference type="EMBL" id="QED23029.1"/>
    </source>
</evidence>
<dbReference type="Proteomes" id="UP000321934">
    <property type="component" value="Chromosome"/>
</dbReference>
<gene>
    <name evidence="1" type="ORF">Deia_00221</name>
</gene>
<protein>
    <submittedName>
        <fullName evidence="1">Uncharacterized protein</fullName>
    </submittedName>
</protein>
<keyword evidence="2" id="KW-1185">Reference proteome</keyword>
<dbReference type="RefSeq" id="WP_146820329.1">
    <property type="nucleotide sequence ID" value="NZ_CP029077.1"/>
</dbReference>
<sequence>MSNYLETCLEIIKNLKDYFKYRCTHCKSHGIKKILIRENEVLYLYKCHDCKLFSLELDKSISLRKIITSSSLEMRIILHEDYDINITDEEYSRFDSWVENS</sequence>
<dbReference type="AlphaFoldDB" id="A0A5B8XCF5"/>
<proteinExistence type="predicted"/>